<reference evidence="2" key="1">
    <citation type="submission" date="2023-05" db="EMBL/GenBank/DDBJ databases">
        <title>Cataloging the Phylogenetic Diversity of Human Bladder Bacteria.</title>
        <authorList>
            <person name="Du J."/>
        </authorList>
    </citation>
    <scope>NUCLEOTIDE SEQUENCE</scope>
    <source>
        <strain evidence="2">UMB1050</strain>
    </source>
</reference>
<keyword evidence="1" id="KW-0472">Membrane</keyword>
<keyword evidence="1" id="KW-1133">Transmembrane helix</keyword>
<dbReference type="EMBL" id="JASOPA010000004">
    <property type="protein sequence ID" value="MDK7242599.1"/>
    <property type="molecule type" value="Genomic_DNA"/>
</dbReference>
<evidence type="ECO:0000313" key="3">
    <source>
        <dbReference type="Proteomes" id="UP001236303"/>
    </source>
</evidence>
<proteinExistence type="predicted"/>
<accession>A0AAW6Y0J8</accession>
<name>A0AAW6Y0J8_NEISU</name>
<organism evidence="2 3">
    <name type="scientific">Neisseria subflava</name>
    <dbReference type="NCBI Taxonomy" id="28449"/>
    <lineage>
        <taxon>Bacteria</taxon>
        <taxon>Pseudomonadati</taxon>
        <taxon>Pseudomonadota</taxon>
        <taxon>Betaproteobacteria</taxon>
        <taxon>Neisseriales</taxon>
        <taxon>Neisseriaceae</taxon>
        <taxon>Neisseria</taxon>
    </lineage>
</organism>
<gene>
    <name evidence="2" type="ORF">QP451_06055</name>
</gene>
<sequence length="121" mass="14210">MAIKLLPIKLRIPKIFTGYGFLSKILKDKGMKNFWENYKKNLKLLASFSKQYWKALLIMCFAASFTVFLANLILSLIINPKYFFGGDRFLPDWVEVLIMCTLIELMFLKYIKSKKKKSLPE</sequence>
<evidence type="ECO:0000256" key="1">
    <source>
        <dbReference type="SAM" id="Phobius"/>
    </source>
</evidence>
<keyword evidence="1" id="KW-0812">Transmembrane</keyword>
<dbReference type="AlphaFoldDB" id="A0AAW6Y0J8"/>
<comment type="caution">
    <text evidence="2">The sequence shown here is derived from an EMBL/GenBank/DDBJ whole genome shotgun (WGS) entry which is preliminary data.</text>
</comment>
<dbReference type="Proteomes" id="UP001236303">
    <property type="component" value="Unassembled WGS sequence"/>
</dbReference>
<dbReference type="RefSeq" id="WP_285071004.1">
    <property type="nucleotide sequence ID" value="NZ_JASOPA010000004.1"/>
</dbReference>
<feature type="transmembrane region" description="Helical" evidence="1">
    <location>
        <begin position="55"/>
        <end position="78"/>
    </location>
</feature>
<evidence type="ECO:0000313" key="2">
    <source>
        <dbReference type="EMBL" id="MDK7242599.1"/>
    </source>
</evidence>
<feature type="transmembrane region" description="Helical" evidence="1">
    <location>
        <begin position="93"/>
        <end position="111"/>
    </location>
</feature>
<protein>
    <submittedName>
        <fullName evidence="2">Uncharacterized protein</fullName>
    </submittedName>
</protein>